<keyword evidence="2" id="KW-1185">Reference proteome</keyword>
<evidence type="ECO:0000313" key="1">
    <source>
        <dbReference type="EMBL" id="KGE18715.1"/>
    </source>
</evidence>
<dbReference type="AlphaFoldDB" id="A0A098M848"/>
<gene>
    <name evidence="1" type="ORF">PWYN_04525</name>
</gene>
<dbReference type="OrthoDB" id="9810906at2"/>
<organism evidence="1 2">
    <name type="scientific">Paenibacillus wynnii</name>
    <dbReference type="NCBI Taxonomy" id="268407"/>
    <lineage>
        <taxon>Bacteria</taxon>
        <taxon>Bacillati</taxon>
        <taxon>Bacillota</taxon>
        <taxon>Bacilli</taxon>
        <taxon>Bacillales</taxon>
        <taxon>Paenibacillaceae</taxon>
        <taxon>Paenibacillus</taxon>
    </lineage>
</organism>
<sequence>MTEIQITAVGDLMVKRYIISDAKQSDGTYSFATLFARVAPYLKQAEMPENRSERLYTGIRTESP</sequence>
<name>A0A098M848_9BACL</name>
<dbReference type="Proteomes" id="UP000029734">
    <property type="component" value="Unassembled WGS sequence"/>
</dbReference>
<evidence type="ECO:0000313" key="2">
    <source>
        <dbReference type="Proteomes" id="UP000029734"/>
    </source>
</evidence>
<dbReference type="EMBL" id="JQCR01000002">
    <property type="protein sequence ID" value="KGE18715.1"/>
    <property type="molecule type" value="Genomic_DNA"/>
</dbReference>
<accession>A0A098M848</accession>
<dbReference type="STRING" id="268407.PWYN_04525"/>
<reference evidence="1 2" key="1">
    <citation type="submission" date="2014-08" db="EMBL/GenBank/DDBJ databases">
        <authorList>
            <person name="den Bakker H.C."/>
        </authorList>
    </citation>
    <scope>NUCLEOTIDE SEQUENCE [LARGE SCALE GENOMIC DNA]</scope>
    <source>
        <strain evidence="1 2">DSM 18334</strain>
    </source>
</reference>
<proteinExistence type="predicted"/>
<protein>
    <submittedName>
        <fullName evidence="1">Uncharacterized protein</fullName>
    </submittedName>
</protein>
<reference evidence="1 2" key="2">
    <citation type="submission" date="2014-10" db="EMBL/GenBank/DDBJ databases">
        <title>Comparative genomics of the Paenibacillus odorifer group.</title>
        <authorList>
            <person name="Tsai Y.-C."/>
            <person name="Martin N."/>
            <person name="Korlach J."/>
            <person name="Wiedmann M."/>
        </authorList>
    </citation>
    <scope>NUCLEOTIDE SEQUENCE [LARGE SCALE GENOMIC DNA]</scope>
    <source>
        <strain evidence="1 2">DSM 18334</strain>
    </source>
</reference>
<dbReference type="RefSeq" id="WP_036648911.1">
    <property type="nucleotide sequence ID" value="NZ_JQCR01000002.1"/>
</dbReference>
<comment type="caution">
    <text evidence="1">The sequence shown here is derived from an EMBL/GenBank/DDBJ whole genome shotgun (WGS) entry which is preliminary data.</text>
</comment>